<proteinExistence type="predicted"/>
<dbReference type="EMBL" id="HBIV01000513">
    <property type="protein sequence ID" value="CAE0643772.1"/>
    <property type="molecule type" value="Transcribed_RNA"/>
</dbReference>
<feature type="domain" description="Adaptor protein Cbl EF hand-like" evidence="1">
    <location>
        <begin position="17"/>
        <end position="98"/>
    </location>
</feature>
<protein>
    <recommendedName>
        <fullName evidence="1">Adaptor protein Cbl EF hand-like domain-containing protein</fullName>
    </recommendedName>
</protein>
<evidence type="ECO:0000259" key="1">
    <source>
        <dbReference type="Pfam" id="PF02761"/>
    </source>
</evidence>
<dbReference type="GO" id="GO:0005509">
    <property type="term" value="F:calcium ion binding"/>
    <property type="evidence" value="ECO:0007669"/>
    <property type="project" value="InterPro"/>
</dbReference>
<dbReference type="Pfam" id="PF02761">
    <property type="entry name" value="Cbl_N2"/>
    <property type="match status" value="1"/>
</dbReference>
<organism evidence="2">
    <name type="scientific">Lotharella globosa</name>
    <dbReference type="NCBI Taxonomy" id="91324"/>
    <lineage>
        <taxon>Eukaryota</taxon>
        <taxon>Sar</taxon>
        <taxon>Rhizaria</taxon>
        <taxon>Cercozoa</taxon>
        <taxon>Chlorarachniophyceae</taxon>
        <taxon>Lotharella</taxon>
    </lineage>
</organism>
<reference evidence="2" key="1">
    <citation type="submission" date="2021-01" db="EMBL/GenBank/DDBJ databases">
        <authorList>
            <person name="Corre E."/>
            <person name="Pelletier E."/>
            <person name="Niang G."/>
            <person name="Scheremetjew M."/>
            <person name="Finn R."/>
            <person name="Kale V."/>
            <person name="Holt S."/>
            <person name="Cochrane G."/>
            <person name="Meng A."/>
            <person name="Brown T."/>
            <person name="Cohen L."/>
        </authorList>
    </citation>
    <scope>NUCLEOTIDE SEQUENCE</scope>
    <source>
        <strain evidence="2">CCCM811</strain>
    </source>
</reference>
<dbReference type="InterPro" id="IPR014741">
    <property type="entry name" value="Adaptor_Cbl_EF_hand-like"/>
</dbReference>
<evidence type="ECO:0000313" key="2">
    <source>
        <dbReference type="EMBL" id="CAE0643772.1"/>
    </source>
</evidence>
<dbReference type="Gene3D" id="1.10.238.10">
    <property type="entry name" value="EF-hand"/>
    <property type="match status" value="1"/>
</dbReference>
<name>A0A6U2Y944_9EUKA</name>
<gene>
    <name evidence="2" type="ORF">LGLO00237_LOCUS347</name>
</gene>
<sequence length="236" mass="27669">MAHAYTTFDLNENKVEIEDKDALEFWKKHFQESSTITTAQFTEPMLKRFPNENKKVTTILCKHVICCSGDANKKDVTAQEFDKFVKRFGPFDKCVANARKVFFQEIERQDGENEYTLVEWYHGFLEDSKQKILENPNKFLVREPKEKDRYNLLTVEYSKTFTKDGKKLLARNKKHLTINRKKGLFVWTKKDGKKQGHPDIEVALKDMTSGRPAIKSDMWTAVENQSLYQAASYDYE</sequence>
<accession>A0A6U2Y944</accession>
<dbReference type="AlphaFoldDB" id="A0A6U2Y944"/>